<dbReference type="SUPFAM" id="SSF81383">
    <property type="entry name" value="F-box domain"/>
    <property type="match status" value="1"/>
</dbReference>
<dbReference type="AlphaFoldDB" id="A0A178VBE9"/>
<dbReference type="PROSITE" id="PS50181">
    <property type="entry name" value="FBOX"/>
    <property type="match status" value="1"/>
</dbReference>
<accession>A0A178VBE9</accession>
<comment type="caution">
    <text evidence="2">The sequence shown here is derived from an EMBL/GenBank/DDBJ whole genome shotgun (WGS) entry which is preliminary data.</text>
</comment>
<dbReference type="EMBL" id="LUHQ01000003">
    <property type="protein sequence ID" value="OAP02313.1"/>
    <property type="molecule type" value="Genomic_DNA"/>
</dbReference>
<dbReference type="InterPro" id="IPR017451">
    <property type="entry name" value="F-box-assoc_interact_dom"/>
</dbReference>
<dbReference type="InterPro" id="IPR036047">
    <property type="entry name" value="F-box-like_dom_sf"/>
</dbReference>
<evidence type="ECO:0000313" key="3">
    <source>
        <dbReference type="Proteomes" id="UP000078284"/>
    </source>
</evidence>
<dbReference type="SUPFAM" id="SSF50965">
    <property type="entry name" value="Galactose oxidase, central domain"/>
    <property type="match status" value="1"/>
</dbReference>
<dbReference type="CDD" id="cd22157">
    <property type="entry name" value="F-box_AtFBW1-like"/>
    <property type="match status" value="1"/>
</dbReference>
<dbReference type="Pfam" id="PF07734">
    <property type="entry name" value="FBA_1"/>
    <property type="match status" value="1"/>
</dbReference>
<dbReference type="InterPro" id="IPR001810">
    <property type="entry name" value="F-box_dom"/>
</dbReference>
<dbReference type="SMART" id="SM00256">
    <property type="entry name" value="FBOX"/>
    <property type="match status" value="1"/>
</dbReference>
<name>A0A178VBE9_ARATH</name>
<dbReference type="InterPro" id="IPR011043">
    <property type="entry name" value="Gal_Oxase/kelch_b-propeller"/>
</dbReference>
<organism evidence="2 3">
    <name type="scientific">Arabidopsis thaliana</name>
    <name type="common">Mouse-ear cress</name>
    <dbReference type="NCBI Taxonomy" id="3702"/>
    <lineage>
        <taxon>Eukaryota</taxon>
        <taxon>Viridiplantae</taxon>
        <taxon>Streptophyta</taxon>
        <taxon>Embryophyta</taxon>
        <taxon>Tracheophyta</taxon>
        <taxon>Spermatophyta</taxon>
        <taxon>Magnoliopsida</taxon>
        <taxon>eudicotyledons</taxon>
        <taxon>Gunneridae</taxon>
        <taxon>Pentapetalae</taxon>
        <taxon>rosids</taxon>
        <taxon>malvids</taxon>
        <taxon>Brassicales</taxon>
        <taxon>Brassicaceae</taxon>
        <taxon>Camelineae</taxon>
        <taxon>Arabidopsis</taxon>
    </lineage>
</organism>
<dbReference type="Pfam" id="PF00646">
    <property type="entry name" value="F-box"/>
    <property type="match status" value="1"/>
</dbReference>
<protein>
    <recommendedName>
        <fullName evidence="1">F-box domain-containing protein</fullName>
    </recommendedName>
</protein>
<dbReference type="NCBIfam" id="TIGR01640">
    <property type="entry name" value="F_box_assoc_1"/>
    <property type="match status" value="1"/>
</dbReference>
<dbReference type="Gene3D" id="1.20.1280.50">
    <property type="match status" value="1"/>
</dbReference>
<dbReference type="PANTHER" id="PTHR31672:SF13">
    <property type="entry name" value="F-BOX PROTEIN CPR30-LIKE"/>
    <property type="match status" value="1"/>
</dbReference>
<reference evidence="3" key="1">
    <citation type="journal article" date="2016" name="Proc. Natl. Acad. Sci. U.S.A.">
        <title>Chromosome-level assembly of Arabidopsis thaliana Ler reveals the extent of translocation and inversion polymorphisms.</title>
        <authorList>
            <person name="Zapata L."/>
            <person name="Ding J."/>
            <person name="Willing E.M."/>
            <person name="Hartwig B."/>
            <person name="Bezdan D."/>
            <person name="Jiao W.B."/>
            <person name="Patel V."/>
            <person name="Velikkakam James G."/>
            <person name="Koornneef M."/>
            <person name="Ossowski S."/>
            <person name="Schneeberger K."/>
        </authorList>
    </citation>
    <scope>NUCLEOTIDE SEQUENCE [LARGE SCALE GENOMIC DNA]</scope>
    <source>
        <strain evidence="3">cv. Landsberg erecta</strain>
    </source>
</reference>
<dbReference type="InterPro" id="IPR006527">
    <property type="entry name" value="F-box-assoc_dom_typ1"/>
</dbReference>
<dbReference type="PANTHER" id="PTHR31672">
    <property type="entry name" value="BNACNNG10540D PROTEIN"/>
    <property type="match status" value="1"/>
</dbReference>
<dbReference type="InterPro" id="IPR050796">
    <property type="entry name" value="SCF_F-box_component"/>
</dbReference>
<dbReference type="Proteomes" id="UP000078284">
    <property type="component" value="Chromosome 3"/>
</dbReference>
<evidence type="ECO:0000313" key="2">
    <source>
        <dbReference type="EMBL" id="OAP02313.1"/>
    </source>
</evidence>
<gene>
    <name evidence="2" type="ordered locus">AXX17_At3g08320</name>
</gene>
<feature type="domain" description="F-box" evidence="1">
    <location>
        <begin position="6"/>
        <end position="53"/>
    </location>
</feature>
<dbReference type="ExpressionAtlas" id="A0A178VBE9">
    <property type="expression patterns" value="baseline and differential"/>
</dbReference>
<evidence type="ECO:0000259" key="1">
    <source>
        <dbReference type="PROSITE" id="PS50181"/>
    </source>
</evidence>
<proteinExistence type="predicted"/>
<sequence length="369" mass="43166">MASSKCLLLPSLPFELIEEILYKIPAESLIRFKSTCKKWYNLITEKRFMYNHLDHYSPERFIRTYDQQIIDPVTEILSDALIPDEFRDLYPIYSMVHCDGLMLCTCRKWDNSLAVWNPVLREIKWIKPSVCYLHTDYVGIGYDDNVSRDNYKILKLLGRLPKDDDSDPNCEIYEFKSDSWKTLVAKFDWDIDIRCNNGVSVKGKMYWIAKKKEDFTIIRFDFSTETFKEICVCPYTLVTRLGCFDGDRLSLLLQGEESQGIEVWMTNKLSDKVVSFSQYFNVTTPDLPALHIHYCMACPGYSIGKRRNIRVWCEGSVDVDDKSYVIITFYEIDESGIIKQIETASYGQFEYDDPFICCYVYVPSLIPIQ</sequence>